<comment type="caution">
    <text evidence="3">The sequence shown here is derived from an EMBL/GenBank/DDBJ whole genome shotgun (WGS) entry which is preliminary data.</text>
</comment>
<feature type="signal peptide" evidence="1">
    <location>
        <begin position="1"/>
        <end position="30"/>
    </location>
</feature>
<reference evidence="3" key="1">
    <citation type="journal article" date="2022" name="Front. Genet.">
        <title>Chromosome-Scale Assembly of the Dendrobium nobile Genome Provides Insights Into the Molecular Mechanism of the Biosynthesis of the Medicinal Active Ingredient of Dendrobium.</title>
        <authorList>
            <person name="Xu Q."/>
            <person name="Niu S.-C."/>
            <person name="Li K.-L."/>
            <person name="Zheng P.-J."/>
            <person name="Zhang X.-J."/>
            <person name="Jia Y."/>
            <person name="Liu Y."/>
            <person name="Niu Y.-X."/>
            <person name="Yu L.-H."/>
            <person name="Chen D.-F."/>
            <person name="Zhang G.-Q."/>
        </authorList>
    </citation>
    <scope>NUCLEOTIDE SEQUENCE</scope>
    <source>
        <tissue evidence="3">Leaf</tissue>
    </source>
</reference>
<dbReference type="Pfam" id="PF10536">
    <property type="entry name" value="PMD"/>
    <property type="match status" value="1"/>
</dbReference>
<dbReference type="InterPro" id="IPR019557">
    <property type="entry name" value="AminoTfrase-like_pln_mobile"/>
</dbReference>
<dbReference type="PANTHER" id="PTHR46033">
    <property type="entry name" value="PROTEIN MAIN-LIKE 2"/>
    <property type="match status" value="1"/>
</dbReference>
<evidence type="ECO:0000256" key="1">
    <source>
        <dbReference type="SAM" id="SignalP"/>
    </source>
</evidence>
<gene>
    <name evidence="3" type="ORF">KFK09_004119</name>
</gene>
<evidence type="ECO:0000259" key="2">
    <source>
        <dbReference type="Pfam" id="PF10536"/>
    </source>
</evidence>
<sequence>MISQAVHLLALTYLHMTCEWPICCPRLIHALHITGLNPVRYQHFIQLDHSLIASLVERWCPMTNSFHLLVGEMTITLQDVHVILNIMIDGAPMIGSTMVGEKLR</sequence>
<feature type="chain" id="PRO_5035902556" description="Aminotransferase-like plant mobile domain-containing protein" evidence="1">
    <location>
        <begin position="31"/>
        <end position="104"/>
    </location>
</feature>
<keyword evidence="1" id="KW-0732">Signal</keyword>
<dbReference type="InterPro" id="IPR044824">
    <property type="entry name" value="MAIN-like"/>
</dbReference>
<dbReference type="EMBL" id="JAGYWB010000004">
    <property type="protein sequence ID" value="KAI0524735.1"/>
    <property type="molecule type" value="Genomic_DNA"/>
</dbReference>
<feature type="domain" description="Aminotransferase-like plant mobile" evidence="2">
    <location>
        <begin position="40"/>
        <end position="96"/>
    </location>
</feature>
<accession>A0A8T3C4H2</accession>
<organism evidence="3 4">
    <name type="scientific">Dendrobium nobile</name>
    <name type="common">Orchid</name>
    <dbReference type="NCBI Taxonomy" id="94219"/>
    <lineage>
        <taxon>Eukaryota</taxon>
        <taxon>Viridiplantae</taxon>
        <taxon>Streptophyta</taxon>
        <taxon>Embryophyta</taxon>
        <taxon>Tracheophyta</taxon>
        <taxon>Spermatophyta</taxon>
        <taxon>Magnoliopsida</taxon>
        <taxon>Liliopsida</taxon>
        <taxon>Asparagales</taxon>
        <taxon>Orchidaceae</taxon>
        <taxon>Epidendroideae</taxon>
        <taxon>Malaxideae</taxon>
        <taxon>Dendrobiinae</taxon>
        <taxon>Dendrobium</taxon>
    </lineage>
</organism>
<name>A0A8T3C4H2_DENNO</name>
<dbReference type="AlphaFoldDB" id="A0A8T3C4H2"/>
<protein>
    <recommendedName>
        <fullName evidence="2">Aminotransferase-like plant mobile domain-containing protein</fullName>
    </recommendedName>
</protein>
<dbReference type="GO" id="GO:0010073">
    <property type="term" value="P:meristem maintenance"/>
    <property type="evidence" value="ECO:0007669"/>
    <property type="project" value="InterPro"/>
</dbReference>
<evidence type="ECO:0000313" key="4">
    <source>
        <dbReference type="Proteomes" id="UP000829196"/>
    </source>
</evidence>
<dbReference type="OrthoDB" id="693110at2759"/>
<evidence type="ECO:0000313" key="3">
    <source>
        <dbReference type="EMBL" id="KAI0524735.1"/>
    </source>
</evidence>
<keyword evidence="4" id="KW-1185">Reference proteome</keyword>
<proteinExistence type="predicted"/>
<dbReference type="PANTHER" id="PTHR46033:SF1">
    <property type="entry name" value="PROTEIN MAIN-LIKE 2"/>
    <property type="match status" value="1"/>
</dbReference>
<dbReference type="Proteomes" id="UP000829196">
    <property type="component" value="Unassembled WGS sequence"/>
</dbReference>